<organism evidence="1 2">
    <name type="scientific">Nelumbo nucifera</name>
    <name type="common">Sacred lotus</name>
    <dbReference type="NCBI Taxonomy" id="4432"/>
    <lineage>
        <taxon>Eukaryota</taxon>
        <taxon>Viridiplantae</taxon>
        <taxon>Streptophyta</taxon>
        <taxon>Embryophyta</taxon>
        <taxon>Tracheophyta</taxon>
        <taxon>Spermatophyta</taxon>
        <taxon>Magnoliopsida</taxon>
        <taxon>Proteales</taxon>
        <taxon>Nelumbonaceae</taxon>
        <taxon>Nelumbo</taxon>
    </lineage>
</organism>
<keyword evidence="2" id="KW-1185">Reference proteome</keyword>
<proteinExistence type="predicted"/>
<reference evidence="1 2" key="1">
    <citation type="journal article" date="2020" name="Mol. Biol. Evol.">
        <title>Distinct Expression and Methylation Patterns for Genes with Different Fates following a Single Whole-Genome Duplication in Flowering Plants.</title>
        <authorList>
            <person name="Shi T."/>
            <person name="Rahmani R.S."/>
            <person name="Gugger P.F."/>
            <person name="Wang M."/>
            <person name="Li H."/>
            <person name="Zhang Y."/>
            <person name="Li Z."/>
            <person name="Wang Q."/>
            <person name="Van de Peer Y."/>
            <person name="Marchal K."/>
            <person name="Chen J."/>
        </authorList>
    </citation>
    <scope>NUCLEOTIDE SEQUENCE [LARGE SCALE GENOMIC DNA]</scope>
    <source>
        <tissue evidence="1">Leaf</tissue>
    </source>
</reference>
<evidence type="ECO:0000313" key="2">
    <source>
        <dbReference type="Proteomes" id="UP000607653"/>
    </source>
</evidence>
<sequence>MLPVGSMAMAWEQDAIPNVVKEVQVGDKVAMAPIGSVTVGVQSVVDLFVSLEFVENVNNIGEVGVVDGSLINNALVVFHLVAIIVMGGERASVEALSNE</sequence>
<protein>
    <submittedName>
        <fullName evidence="1">Uncharacterized protein</fullName>
    </submittedName>
</protein>
<dbReference type="EMBL" id="DUZY01000003">
    <property type="protein sequence ID" value="DAD32737.1"/>
    <property type="molecule type" value="Genomic_DNA"/>
</dbReference>
<gene>
    <name evidence="1" type="ORF">HUJ06_011588</name>
</gene>
<name>A0A822YJQ0_NELNU</name>
<dbReference type="Proteomes" id="UP000607653">
    <property type="component" value="Unassembled WGS sequence"/>
</dbReference>
<dbReference type="AlphaFoldDB" id="A0A822YJQ0"/>
<evidence type="ECO:0000313" key="1">
    <source>
        <dbReference type="EMBL" id="DAD32737.1"/>
    </source>
</evidence>
<comment type="caution">
    <text evidence="1">The sequence shown here is derived from an EMBL/GenBank/DDBJ whole genome shotgun (WGS) entry which is preliminary data.</text>
</comment>
<accession>A0A822YJQ0</accession>